<dbReference type="Gene3D" id="3.10.180.10">
    <property type="entry name" value="2,3-Dihydroxybiphenyl 1,2-Dioxygenase, domain 1"/>
    <property type="match status" value="1"/>
</dbReference>
<name>A0ABV4E0Y1_9CLOT</name>
<reference evidence="2 3" key="1">
    <citation type="submission" date="2024-08" db="EMBL/GenBank/DDBJ databases">
        <title>Clostridium lapicellarii sp. nov., and Clostridium renhuaiense sp. nov., two species isolated from the mud in a fermentation cellar used for producing sauce-flavour Chinese liquors.</title>
        <authorList>
            <person name="Yang F."/>
            <person name="Wang H."/>
            <person name="Chen L.Q."/>
            <person name="Zhou N."/>
            <person name="Lu J.J."/>
            <person name="Pu X.X."/>
            <person name="Wan B."/>
            <person name="Wang L."/>
            <person name="Liu S.J."/>
        </authorList>
    </citation>
    <scope>NUCLEOTIDE SEQUENCE [LARGE SCALE GENOMIC DNA]</scope>
    <source>
        <strain evidence="2 3">MT-113</strain>
    </source>
</reference>
<organism evidence="2 3">
    <name type="scientific">Clostridium lapidicellarium</name>
    <dbReference type="NCBI Taxonomy" id="3240931"/>
    <lineage>
        <taxon>Bacteria</taxon>
        <taxon>Bacillati</taxon>
        <taxon>Bacillota</taxon>
        <taxon>Clostridia</taxon>
        <taxon>Eubacteriales</taxon>
        <taxon>Clostridiaceae</taxon>
        <taxon>Clostridium</taxon>
    </lineage>
</organism>
<accession>A0ABV4E0Y1</accession>
<dbReference type="InterPro" id="IPR004360">
    <property type="entry name" value="Glyas_Fos-R_dOase_dom"/>
</dbReference>
<evidence type="ECO:0000313" key="2">
    <source>
        <dbReference type="EMBL" id="MEY8764788.1"/>
    </source>
</evidence>
<evidence type="ECO:0000313" key="3">
    <source>
        <dbReference type="Proteomes" id="UP001565220"/>
    </source>
</evidence>
<gene>
    <name evidence="2" type="ORF">AB8S09_14285</name>
</gene>
<dbReference type="Pfam" id="PF00903">
    <property type="entry name" value="Glyoxalase"/>
    <property type="match status" value="1"/>
</dbReference>
<comment type="caution">
    <text evidence="2">The sequence shown here is derived from an EMBL/GenBank/DDBJ whole genome shotgun (WGS) entry which is preliminary data.</text>
</comment>
<dbReference type="SUPFAM" id="SSF54593">
    <property type="entry name" value="Glyoxalase/Bleomycin resistance protein/Dihydroxybiphenyl dioxygenase"/>
    <property type="match status" value="1"/>
</dbReference>
<dbReference type="EMBL" id="JBGFFE010000029">
    <property type="protein sequence ID" value="MEY8764788.1"/>
    <property type="molecule type" value="Genomic_DNA"/>
</dbReference>
<sequence length="115" mass="12998">MDFCWITLNVKNMEESLKFYNGLLGIKIFRRFSPNPGVNIAMVGEKYGPKIELICSENNNSKIQSRGISIGFEVKSLDKAVAIKKGPVSPSPKVRFFFIEDPDGVEIQIVENMRE</sequence>
<protein>
    <submittedName>
        <fullName evidence="2">VOC family protein</fullName>
    </submittedName>
</protein>
<dbReference type="RefSeq" id="WP_294184367.1">
    <property type="nucleotide sequence ID" value="NZ_JBGFFE010000029.1"/>
</dbReference>
<proteinExistence type="predicted"/>
<evidence type="ECO:0000259" key="1">
    <source>
        <dbReference type="Pfam" id="PF00903"/>
    </source>
</evidence>
<dbReference type="Proteomes" id="UP001565220">
    <property type="component" value="Unassembled WGS sequence"/>
</dbReference>
<feature type="domain" description="Glyoxalase/fosfomycin resistance/dioxygenase" evidence="1">
    <location>
        <begin position="5"/>
        <end position="109"/>
    </location>
</feature>
<dbReference type="CDD" id="cd06587">
    <property type="entry name" value="VOC"/>
    <property type="match status" value="1"/>
</dbReference>
<keyword evidence="3" id="KW-1185">Reference proteome</keyword>
<dbReference type="InterPro" id="IPR029068">
    <property type="entry name" value="Glyas_Bleomycin-R_OHBP_Dase"/>
</dbReference>